<name>A0A931IAB5_9NOCA</name>
<sequence>MAMPIRRADRWTAADLDHMPEDGLRYEVLNGQLVVNAAPKPRHQRLVNWLDRTLYTLVPADHEVMTGVGVLIGQDEPIPDLIVLTGEVPPDARGIPVAQVVLAVEVVSASTTLQDRMVKPTLYADAGIPHYWRFEINPFNGQLPGEPLPVLFAHTLGPSGAYELTHRVPAGQAATLHAPFPLTLDPATLLP</sequence>
<dbReference type="InterPro" id="IPR011335">
    <property type="entry name" value="Restrct_endonuc-II-like"/>
</dbReference>
<evidence type="ECO:0000313" key="3">
    <source>
        <dbReference type="Proteomes" id="UP000655751"/>
    </source>
</evidence>
<evidence type="ECO:0000313" key="2">
    <source>
        <dbReference type="EMBL" id="MBH0776230.1"/>
    </source>
</evidence>
<gene>
    <name evidence="2" type="ORF">IT779_08030</name>
</gene>
<dbReference type="InterPro" id="IPR008538">
    <property type="entry name" value="Uma2"/>
</dbReference>
<dbReference type="EMBL" id="JADMLG010000002">
    <property type="protein sequence ID" value="MBH0776230.1"/>
    <property type="molecule type" value="Genomic_DNA"/>
</dbReference>
<proteinExistence type="predicted"/>
<dbReference type="CDD" id="cd06260">
    <property type="entry name" value="DUF820-like"/>
    <property type="match status" value="1"/>
</dbReference>
<accession>A0A931IAB5</accession>
<dbReference type="Proteomes" id="UP000655751">
    <property type="component" value="Unassembled WGS sequence"/>
</dbReference>
<keyword evidence="2" id="KW-0255">Endonuclease</keyword>
<evidence type="ECO:0000259" key="1">
    <source>
        <dbReference type="Pfam" id="PF05685"/>
    </source>
</evidence>
<dbReference type="PANTHER" id="PTHR35400:SF3">
    <property type="entry name" value="SLL1072 PROTEIN"/>
    <property type="match status" value="1"/>
</dbReference>
<dbReference type="RefSeq" id="WP_196148486.1">
    <property type="nucleotide sequence ID" value="NZ_JADMLG010000002.1"/>
</dbReference>
<reference evidence="2" key="1">
    <citation type="submission" date="2020-11" db="EMBL/GenBank/DDBJ databases">
        <title>Nocardia NEAU-351.nov., a novel actinomycete isolated from the cow dung.</title>
        <authorList>
            <person name="Zhang X."/>
        </authorList>
    </citation>
    <scope>NUCLEOTIDE SEQUENCE</scope>
    <source>
        <strain evidence="2">NEAU-351</strain>
    </source>
</reference>
<dbReference type="SUPFAM" id="SSF52980">
    <property type="entry name" value="Restriction endonuclease-like"/>
    <property type="match status" value="1"/>
</dbReference>
<dbReference type="Gene3D" id="3.90.1570.10">
    <property type="entry name" value="tt1808, chain A"/>
    <property type="match status" value="1"/>
</dbReference>
<protein>
    <submittedName>
        <fullName evidence="2">Uma2 family endonuclease</fullName>
    </submittedName>
</protein>
<dbReference type="PANTHER" id="PTHR35400">
    <property type="entry name" value="SLR1083 PROTEIN"/>
    <property type="match status" value="1"/>
</dbReference>
<dbReference type="AlphaFoldDB" id="A0A931IAB5"/>
<keyword evidence="3" id="KW-1185">Reference proteome</keyword>
<keyword evidence="2" id="KW-0540">Nuclease</keyword>
<organism evidence="2 3">
    <name type="scientific">Nocardia bovistercoris</name>
    <dbReference type="NCBI Taxonomy" id="2785916"/>
    <lineage>
        <taxon>Bacteria</taxon>
        <taxon>Bacillati</taxon>
        <taxon>Actinomycetota</taxon>
        <taxon>Actinomycetes</taxon>
        <taxon>Mycobacteriales</taxon>
        <taxon>Nocardiaceae</taxon>
        <taxon>Nocardia</taxon>
    </lineage>
</organism>
<feature type="domain" description="Putative restriction endonuclease" evidence="1">
    <location>
        <begin position="14"/>
        <end position="180"/>
    </location>
</feature>
<keyword evidence="2" id="KW-0378">Hydrolase</keyword>
<dbReference type="InterPro" id="IPR012296">
    <property type="entry name" value="Nuclease_put_TT1808"/>
</dbReference>
<dbReference type="Pfam" id="PF05685">
    <property type="entry name" value="Uma2"/>
    <property type="match status" value="1"/>
</dbReference>
<dbReference type="GO" id="GO:0004519">
    <property type="term" value="F:endonuclease activity"/>
    <property type="evidence" value="ECO:0007669"/>
    <property type="project" value="UniProtKB-KW"/>
</dbReference>
<comment type="caution">
    <text evidence="2">The sequence shown here is derived from an EMBL/GenBank/DDBJ whole genome shotgun (WGS) entry which is preliminary data.</text>
</comment>